<dbReference type="PANTHER" id="PTHR47829">
    <property type="entry name" value="HYDROLASE, PUTATIVE (AFU_ORTHOLOGUE AFUA_1G12880)-RELATED"/>
    <property type="match status" value="1"/>
</dbReference>
<accession>A0A4V5MZY1</accession>
<dbReference type="OrthoDB" id="9795007at2"/>
<comment type="caution">
    <text evidence="1">The sequence shown here is derived from an EMBL/GenBank/DDBJ whole genome shotgun (WGS) entry which is preliminary data.</text>
</comment>
<dbReference type="RefSeq" id="WP_136725263.1">
    <property type="nucleotide sequence ID" value="NZ_SUMC01000018.1"/>
</dbReference>
<dbReference type="Gene3D" id="3.40.50.1000">
    <property type="entry name" value="HAD superfamily/HAD-like"/>
    <property type="match status" value="1"/>
</dbReference>
<dbReference type="NCBIfam" id="TIGR01509">
    <property type="entry name" value="HAD-SF-IA-v3"/>
    <property type="match status" value="1"/>
</dbReference>
<dbReference type="InterPro" id="IPR052898">
    <property type="entry name" value="ACAD10-like"/>
</dbReference>
<dbReference type="Proteomes" id="UP000305778">
    <property type="component" value="Unassembled WGS sequence"/>
</dbReference>
<evidence type="ECO:0000313" key="1">
    <source>
        <dbReference type="EMBL" id="TKA09929.1"/>
    </source>
</evidence>
<dbReference type="SUPFAM" id="SSF56784">
    <property type="entry name" value="HAD-like"/>
    <property type="match status" value="1"/>
</dbReference>
<keyword evidence="2" id="KW-1185">Reference proteome</keyword>
<dbReference type="AlphaFoldDB" id="A0A4V5MZY1"/>
<dbReference type="InterPro" id="IPR023198">
    <property type="entry name" value="PGP-like_dom2"/>
</dbReference>
<proteinExistence type="predicted"/>
<dbReference type="EMBL" id="SUMC01000018">
    <property type="protein sequence ID" value="TKA09929.1"/>
    <property type="molecule type" value="Genomic_DNA"/>
</dbReference>
<dbReference type="Pfam" id="PF00702">
    <property type="entry name" value="Hydrolase"/>
    <property type="match status" value="1"/>
</dbReference>
<reference evidence="1 2" key="1">
    <citation type="submission" date="2019-04" db="EMBL/GenBank/DDBJ databases">
        <title>Streptomyces oryziradicis sp. nov., a novel actinomycete isolated from rhizosphere soil of rice (Oryza sativa L.).</title>
        <authorList>
            <person name="Li C."/>
        </authorList>
    </citation>
    <scope>NUCLEOTIDE SEQUENCE [LARGE SCALE GENOMIC DNA]</scope>
    <source>
        <strain evidence="1 2">NEAU-C40</strain>
    </source>
</reference>
<dbReference type="SFLD" id="SFLDS00003">
    <property type="entry name" value="Haloacid_Dehalogenase"/>
    <property type="match status" value="1"/>
</dbReference>
<dbReference type="Gene3D" id="1.10.150.240">
    <property type="entry name" value="Putative phosphatase, domain 2"/>
    <property type="match status" value="1"/>
</dbReference>
<evidence type="ECO:0000313" key="2">
    <source>
        <dbReference type="Proteomes" id="UP000305778"/>
    </source>
</evidence>
<dbReference type="PANTHER" id="PTHR47829:SF1">
    <property type="entry name" value="HAD FAMILY PHOSPHATASE"/>
    <property type="match status" value="1"/>
</dbReference>
<gene>
    <name evidence="1" type="ORF">FCI23_19850</name>
</gene>
<protein>
    <submittedName>
        <fullName evidence="1">HAD family phosphatase</fullName>
    </submittedName>
</protein>
<sequence>MNRRTGLILDFGGVLTTSVPSCALGFDRRAGLPDGTFLSLIAKDPQGAALFADLERGAITQTEWNERTAALLGIDGTDLLRRALEDLRPEPSVIAAAQTARAAGITVGIFSNSLGAGPYDIYDGYYLDRLYDAVLISEDHKARKPDPALYRTMLDLMDLPGEACVFADDTARNLPPAEELGIATILARDPADTIAQLEALLGLPLTGHDQVVAS</sequence>
<dbReference type="InterPro" id="IPR006439">
    <property type="entry name" value="HAD-SF_hydro_IA"/>
</dbReference>
<dbReference type="InterPro" id="IPR036412">
    <property type="entry name" value="HAD-like_sf"/>
</dbReference>
<dbReference type="SFLD" id="SFLDG01129">
    <property type="entry name" value="C1.5:_HAD__Beta-PGM__Phosphata"/>
    <property type="match status" value="1"/>
</dbReference>
<dbReference type="PRINTS" id="PR00413">
    <property type="entry name" value="HADHALOGNASE"/>
</dbReference>
<dbReference type="InterPro" id="IPR023214">
    <property type="entry name" value="HAD_sf"/>
</dbReference>
<name>A0A4V5MZY1_9ACTN</name>
<organism evidence="1 2">
    <name type="scientific">Actinacidiphila oryziradicis</name>
    <dbReference type="NCBI Taxonomy" id="2571141"/>
    <lineage>
        <taxon>Bacteria</taxon>
        <taxon>Bacillati</taxon>
        <taxon>Actinomycetota</taxon>
        <taxon>Actinomycetes</taxon>
        <taxon>Kitasatosporales</taxon>
        <taxon>Streptomycetaceae</taxon>
        <taxon>Actinacidiphila</taxon>
    </lineage>
</organism>